<dbReference type="AlphaFoldDB" id="A0A1M6L6M2"/>
<name>A0A1M6L6M2_9FIRM</name>
<dbReference type="Gene3D" id="1.10.260.40">
    <property type="entry name" value="lambda repressor-like DNA-binding domains"/>
    <property type="match status" value="1"/>
</dbReference>
<evidence type="ECO:0000259" key="1">
    <source>
        <dbReference type="PROSITE" id="PS50943"/>
    </source>
</evidence>
<dbReference type="OrthoDB" id="9804186at2"/>
<gene>
    <name evidence="2" type="ORF">SAMN02745138_00293</name>
</gene>
<proteinExistence type="predicted"/>
<organism evidence="2 3">
    <name type="scientific">Anaerotignum lactatifermentans DSM 14214</name>
    <dbReference type="NCBI Taxonomy" id="1121323"/>
    <lineage>
        <taxon>Bacteria</taxon>
        <taxon>Bacillati</taxon>
        <taxon>Bacillota</taxon>
        <taxon>Clostridia</taxon>
        <taxon>Lachnospirales</taxon>
        <taxon>Anaerotignaceae</taxon>
        <taxon>Anaerotignum</taxon>
    </lineage>
</organism>
<protein>
    <submittedName>
        <fullName evidence="2">Putative transcriptional regulator</fullName>
    </submittedName>
</protein>
<dbReference type="SMART" id="SM00530">
    <property type="entry name" value="HTH_XRE"/>
    <property type="match status" value="1"/>
</dbReference>
<dbReference type="InterPro" id="IPR001387">
    <property type="entry name" value="Cro/C1-type_HTH"/>
</dbReference>
<evidence type="ECO:0000313" key="2">
    <source>
        <dbReference type="EMBL" id="SHJ66863.1"/>
    </source>
</evidence>
<evidence type="ECO:0000313" key="3">
    <source>
        <dbReference type="Proteomes" id="UP000183975"/>
    </source>
</evidence>
<dbReference type="Proteomes" id="UP000183975">
    <property type="component" value="Unassembled WGS sequence"/>
</dbReference>
<dbReference type="RefSeq" id="WP_072848344.1">
    <property type="nucleotide sequence ID" value="NZ_FRAH01000004.1"/>
</dbReference>
<dbReference type="InterPro" id="IPR010982">
    <property type="entry name" value="Lambda_DNA-bd_dom_sf"/>
</dbReference>
<dbReference type="Pfam" id="PF13443">
    <property type="entry name" value="HTH_26"/>
    <property type="match status" value="1"/>
</dbReference>
<sequence length="82" mass="9610">MEEKSILIQRKYGAVRLRLAEIMDSRGMTRNQLSRLTGTRYEVIHKWYGGKVEKLDLDVLARICYVLDCEVSDLLVYEEAEE</sequence>
<dbReference type="GO" id="GO:0003677">
    <property type="term" value="F:DNA binding"/>
    <property type="evidence" value="ECO:0007669"/>
    <property type="project" value="InterPro"/>
</dbReference>
<dbReference type="SUPFAM" id="SSF47413">
    <property type="entry name" value="lambda repressor-like DNA-binding domains"/>
    <property type="match status" value="1"/>
</dbReference>
<keyword evidence="3" id="KW-1185">Reference proteome</keyword>
<feature type="domain" description="HTH cro/C1-type" evidence="1">
    <location>
        <begin position="19"/>
        <end position="74"/>
    </location>
</feature>
<dbReference type="PROSITE" id="PS50943">
    <property type="entry name" value="HTH_CROC1"/>
    <property type="match status" value="1"/>
</dbReference>
<reference evidence="2 3" key="1">
    <citation type="submission" date="2016-11" db="EMBL/GenBank/DDBJ databases">
        <authorList>
            <person name="Jaros S."/>
            <person name="Januszkiewicz K."/>
            <person name="Wedrychowicz H."/>
        </authorList>
    </citation>
    <scope>NUCLEOTIDE SEQUENCE [LARGE SCALE GENOMIC DNA]</scope>
    <source>
        <strain evidence="2 3">DSM 14214</strain>
    </source>
</reference>
<accession>A0A1M6L6M2</accession>
<dbReference type="EMBL" id="FRAH01000004">
    <property type="protein sequence ID" value="SHJ66863.1"/>
    <property type="molecule type" value="Genomic_DNA"/>
</dbReference>
<dbReference type="GeneID" id="78175699"/>